<dbReference type="Proteomes" id="UP000515162">
    <property type="component" value="Chromosome 2L"/>
</dbReference>
<gene>
    <name evidence="3" type="primary">LOC117148117</name>
</gene>
<feature type="compositionally biased region" description="Basic residues" evidence="1">
    <location>
        <begin position="32"/>
        <end position="41"/>
    </location>
</feature>
<protein>
    <submittedName>
        <fullName evidence="3">Uncharacterized protein LOC117148117</fullName>
    </submittedName>
</protein>
<sequence length="140" mass="15878">MNFKACSSKSSIATRKAPVNKANVPRASQARKSGKKNKMHLAKVPIYGRKRPAGKVTNRRDVTTRKPRKPKGTKIIGAEEKPVESNSRPWWKFFFSKKQNDEETLREAQQDNIACDVLMTDMSTQTNVRGSPQWDNSDDD</sequence>
<dbReference type="AlphaFoldDB" id="A0A6P8L7P8"/>
<dbReference type="RefSeq" id="XP_033171231.1">
    <property type="nucleotide sequence ID" value="XM_033315340.1"/>
</dbReference>
<dbReference type="GeneID" id="117148117"/>
<keyword evidence="2" id="KW-1185">Reference proteome</keyword>
<evidence type="ECO:0000313" key="3">
    <source>
        <dbReference type="RefSeq" id="XP_033171231.1"/>
    </source>
</evidence>
<evidence type="ECO:0000256" key="1">
    <source>
        <dbReference type="SAM" id="MobiDB-lite"/>
    </source>
</evidence>
<feature type="region of interest" description="Disordered" evidence="1">
    <location>
        <begin position="1"/>
        <end position="86"/>
    </location>
</feature>
<reference evidence="3" key="1">
    <citation type="submission" date="2025-08" db="UniProtKB">
        <authorList>
            <consortium name="RefSeq"/>
        </authorList>
    </citation>
    <scope>IDENTIFICATION</scope>
    <source>
        <strain evidence="3">Mau12</strain>
        <tissue evidence="3">Whole Body</tissue>
    </source>
</reference>
<name>A0A6P8L7P8_DROMA</name>
<proteinExistence type="predicted"/>
<accession>A0A6P8L7P8</accession>
<evidence type="ECO:0000313" key="2">
    <source>
        <dbReference type="Proteomes" id="UP000515162"/>
    </source>
</evidence>
<organism evidence="2 3">
    <name type="scientific">Drosophila mauritiana</name>
    <name type="common">Fruit fly</name>
    <dbReference type="NCBI Taxonomy" id="7226"/>
    <lineage>
        <taxon>Eukaryota</taxon>
        <taxon>Metazoa</taxon>
        <taxon>Ecdysozoa</taxon>
        <taxon>Arthropoda</taxon>
        <taxon>Hexapoda</taxon>
        <taxon>Insecta</taxon>
        <taxon>Pterygota</taxon>
        <taxon>Neoptera</taxon>
        <taxon>Endopterygota</taxon>
        <taxon>Diptera</taxon>
        <taxon>Brachycera</taxon>
        <taxon>Muscomorpha</taxon>
        <taxon>Ephydroidea</taxon>
        <taxon>Drosophilidae</taxon>
        <taxon>Drosophila</taxon>
        <taxon>Sophophora</taxon>
    </lineage>
</organism>
<feature type="compositionally biased region" description="Polar residues" evidence="1">
    <location>
        <begin position="1"/>
        <end position="13"/>
    </location>
</feature>